<dbReference type="KEGG" id="fmr:Fuma_01214"/>
<dbReference type="STRING" id="1891926.Fuma_01214"/>
<reference evidence="5 6" key="1">
    <citation type="journal article" date="2016" name="Front. Microbiol.">
        <title>Fuerstia marisgermanicae gen. nov., sp. nov., an Unusual Member of the Phylum Planctomycetes from the German Wadden Sea.</title>
        <authorList>
            <person name="Kohn T."/>
            <person name="Heuer A."/>
            <person name="Jogler M."/>
            <person name="Vollmers J."/>
            <person name="Boedeker C."/>
            <person name="Bunk B."/>
            <person name="Rast P."/>
            <person name="Borchert D."/>
            <person name="Glockner I."/>
            <person name="Freese H.M."/>
            <person name="Klenk H.P."/>
            <person name="Overmann J."/>
            <person name="Kaster A.K."/>
            <person name="Rohde M."/>
            <person name="Wiegand S."/>
            <person name="Jogler C."/>
        </authorList>
    </citation>
    <scope>NUCLEOTIDE SEQUENCE [LARGE SCALE GENOMIC DNA]</scope>
    <source>
        <strain evidence="5 6">NH11</strain>
    </source>
</reference>
<evidence type="ECO:0000256" key="3">
    <source>
        <dbReference type="ARBA" id="ARBA00023080"/>
    </source>
</evidence>
<evidence type="ECO:0000256" key="2">
    <source>
        <dbReference type="ARBA" id="ARBA00022801"/>
    </source>
</evidence>
<dbReference type="GO" id="GO:0036221">
    <property type="term" value="F:UTP diphosphatase activity"/>
    <property type="evidence" value="ECO:0007669"/>
    <property type="project" value="RHEA"/>
</dbReference>
<dbReference type="PANTHER" id="PTHR43213:SF5">
    <property type="entry name" value="BIFUNCTIONAL DTTP_UTP PYROPHOSPHATASE_METHYLTRANSFERASE PROTEIN-RELATED"/>
    <property type="match status" value="1"/>
</dbReference>
<evidence type="ECO:0000256" key="4">
    <source>
        <dbReference type="HAMAP-Rule" id="MF_00528"/>
    </source>
</evidence>
<comment type="function">
    <text evidence="4">Nucleoside triphosphate pyrophosphatase that hydrolyzes dTTP and UTP. May have a dual role in cell division arrest and in preventing the incorporation of modified nucleotides into cellular nucleic acids.</text>
</comment>
<keyword evidence="4" id="KW-0963">Cytoplasm</keyword>
<evidence type="ECO:0000256" key="1">
    <source>
        <dbReference type="ARBA" id="ARBA00001968"/>
    </source>
</evidence>
<feature type="active site" description="Proton acceptor" evidence="4">
    <location>
        <position position="82"/>
    </location>
</feature>
<dbReference type="GO" id="GO:0005737">
    <property type="term" value="C:cytoplasm"/>
    <property type="evidence" value="ECO:0007669"/>
    <property type="project" value="UniProtKB-SubCell"/>
</dbReference>
<protein>
    <recommendedName>
        <fullName evidence="4">dTTP/UTP pyrophosphatase</fullName>
        <shortName evidence="4">dTTPase/UTPase</shortName>
        <ecNumber evidence="4">3.6.1.9</ecNumber>
    </recommendedName>
    <alternativeName>
        <fullName evidence="4">Nucleoside triphosphate pyrophosphatase</fullName>
    </alternativeName>
    <alternativeName>
        <fullName evidence="4">Nucleotide pyrophosphatase</fullName>
        <shortName evidence="4">Nucleotide PPase</shortName>
    </alternativeName>
</protein>
<dbReference type="Gene3D" id="3.90.950.10">
    <property type="match status" value="1"/>
</dbReference>
<keyword evidence="6" id="KW-1185">Reference proteome</keyword>
<accession>A0A1P8WC28</accession>
<organism evidence="5 6">
    <name type="scientific">Fuerstiella marisgermanici</name>
    <dbReference type="NCBI Taxonomy" id="1891926"/>
    <lineage>
        <taxon>Bacteria</taxon>
        <taxon>Pseudomonadati</taxon>
        <taxon>Planctomycetota</taxon>
        <taxon>Planctomycetia</taxon>
        <taxon>Planctomycetales</taxon>
        <taxon>Planctomycetaceae</taxon>
        <taxon>Fuerstiella</taxon>
    </lineage>
</organism>
<keyword evidence="2 4" id="KW-0378">Hydrolase</keyword>
<dbReference type="GO" id="GO:0036218">
    <property type="term" value="F:dTTP diphosphatase activity"/>
    <property type="evidence" value="ECO:0007669"/>
    <property type="project" value="RHEA"/>
</dbReference>
<dbReference type="InterPro" id="IPR003697">
    <property type="entry name" value="Maf-like"/>
</dbReference>
<comment type="cofactor">
    <cofactor evidence="1 4">
        <name>a divalent metal cation</name>
        <dbReference type="ChEBI" id="CHEBI:60240"/>
    </cofactor>
</comment>
<dbReference type="AlphaFoldDB" id="A0A1P8WC28"/>
<name>A0A1P8WC28_9PLAN</name>
<keyword evidence="3 4" id="KW-0546">Nucleotide metabolism</keyword>
<evidence type="ECO:0000313" key="5">
    <source>
        <dbReference type="EMBL" id="APZ91625.1"/>
    </source>
</evidence>
<dbReference type="EMBL" id="CP017641">
    <property type="protein sequence ID" value="APZ91625.1"/>
    <property type="molecule type" value="Genomic_DNA"/>
</dbReference>
<dbReference type="GO" id="GO:0009117">
    <property type="term" value="P:nucleotide metabolic process"/>
    <property type="evidence" value="ECO:0007669"/>
    <property type="project" value="UniProtKB-KW"/>
</dbReference>
<dbReference type="HAMAP" id="MF_00528">
    <property type="entry name" value="Maf"/>
    <property type="match status" value="1"/>
</dbReference>
<proteinExistence type="inferred from homology"/>
<dbReference type="PIRSF" id="PIRSF006305">
    <property type="entry name" value="Maf"/>
    <property type="match status" value="1"/>
</dbReference>
<comment type="caution">
    <text evidence="4">Lacks conserved residue(s) required for the propagation of feature annotation.</text>
</comment>
<dbReference type="RefSeq" id="WP_077023353.1">
    <property type="nucleotide sequence ID" value="NZ_CP017641.1"/>
</dbReference>
<comment type="catalytic activity">
    <reaction evidence="4">
        <text>dTTP + H2O = dTMP + diphosphate + H(+)</text>
        <dbReference type="Rhea" id="RHEA:28534"/>
        <dbReference type="ChEBI" id="CHEBI:15377"/>
        <dbReference type="ChEBI" id="CHEBI:15378"/>
        <dbReference type="ChEBI" id="CHEBI:33019"/>
        <dbReference type="ChEBI" id="CHEBI:37568"/>
        <dbReference type="ChEBI" id="CHEBI:63528"/>
        <dbReference type="EC" id="3.6.1.9"/>
    </reaction>
</comment>
<feature type="site" description="Important for substrate specificity" evidence="4">
    <location>
        <position position="83"/>
    </location>
</feature>
<feature type="site" description="Important for substrate specificity" evidence="4">
    <location>
        <position position="174"/>
    </location>
</feature>
<dbReference type="OrthoDB" id="9807767at2"/>
<comment type="similarity">
    <text evidence="4">Belongs to the Maf family. YhdE subfamily.</text>
</comment>
<dbReference type="Pfam" id="PF02545">
    <property type="entry name" value="Maf"/>
    <property type="match status" value="1"/>
</dbReference>
<gene>
    <name evidence="5" type="primary">yhdE</name>
    <name evidence="5" type="ORF">Fuma_01214</name>
</gene>
<sequence length="211" mass="23098">MLTVLGSQSPRRLELLQQIIPADELTVLPPRSADEPGFEGLTTVSAIEAQLRNVVQLKLDDVVDQLQQQGHLLSECCVVCADTIVVARGANDLPVVLGKPPMPHWQATVRDWFREYYSGRTHEVWTGCVIAVDEKLQHTIVKTNVTMCSLEDELIDWYVSTEEPIGKAGGYGLQGAAAMLIDAVDGSLTNVIGLPLREIRQTLKSLNGSPN</sequence>
<feature type="site" description="Important for substrate specificity" evidence="4">
    <location>
        <position position="11"/>
    </location>
</feature>
<evidence type="ECO:0000313" key="6">
    <source>
        <dbReference type="Proteomes" id="UP000187735"/>
    </source>
</evidence>
<dbReference type="EC" id="3.6.1.9" evidence="4"/>
<dbReference type="Proteomes" id="UP000187735">
    <property type="component" value="Chromosome"/>
</dbReference>
<dbReference type="InterPro" id="IPR029001">
    <property type="entry name" value="ITPase-like_fam"/>
</dbReference>
<comment type="catalytic activity">
    <reaction evidence="4">
        <text>UTP + H2O = UMP + diphosphate + H(+)</text>
        <dbReference type="Rhea" id="RHEA:29395"/>
        <dbReference type="ChEBI" id="CHEBI:15377"/>
        <dbReference type="ChEBI" id="CHEBI:15378"/>
        <dbReference type="ChEBI" id="CHEBI:33019"/>
        <dbReference type="ChEBI" id="CHEBI:46398"/>
        <dbReference type="ChEBI" id="CHEBI:57865"/>
        <dbReference type="EC" id="3.6.1.9"/>
    </reaction>
</comment>
<comment type="subcellular location">
    <subcellularLocation>
        <location evidence="4">Cytoplasm</location>
    </subcellularLocation>
</comment>
<dbReference type="PANTHER" id="PTHR43213">
    <property type="entry name" value="BIFUNCTIONAL DTTP/UTP PYROPHOSPHATASE/METHYLTRANSFERASE PROTEIN-RELATED"/>
    <property type="match status" value="1"/>
</dbReference>
<dbReference type="SUPFAM" id="SSF52972">
    <property type="entry name" value="ITPase-like"/>
    <property type="match status" value="1"/>
</dbReference>